<gene>
    <name evidence="1" type="ORF">E3T28_06675</name>
</gene>
<evidence type="ECO:0000313" key="1">
    <source>
        <dbReference type="EMBL" id="TFD01428.1"/>
    </source>
</evidence>
<name>A0ABY2JAQ5_9MICO</name>
<dbReference type="NCBIfam" id="NF046112">
    <property type="entry name" value="MSMEG_6209_Nter"/>
    <property type="match status" value="1"/>
</dbReference>
<reference evidence="1 2" key="1">
    <citation type="submission" date="2019-03" db="EMBL/GenBank/DDBJ databases">
        <title>Genomics of glacier-inhabiting Cryobacterium strains.</title>
        <authorList>
            <person name="Liu Q."/>
            <person name="Xin Y.-H."/>
        </authorList>
    </citation>
    <scope>NUCLEOTIDE SEQUENCE [LARGE SCALE GENOMIC DNA]</scope>
    <source>
        <strain evidence="1 2">TMT1-23-1</strain>
    </source>
</reference>
<protein>
    <submittedName>
        <fullName evidence="1">Uncharacterized protein</fullName>
    </submittedName>
</protein>
<keyword evidence="2" id="KW-1185">Reference proteome</keyword>
<proteinExistence type="predicted"/>
<dbReference type="Proteomes" id="UP000297853">
    <property type="component" value="Unassembled WGS sequence"/>
</dbReference>
<comment type="caution">
    <text evidence="1">The sequence shown here is derived from an EMBL/GenBank/DDBJ whole genome shotgun (WGS) entry which is preliminary data.</text>
</comment>
<sequence>MDRLTERFPAVPRSRVEGDVREEHEALSGRPIRDFIPALVEHGVTERMRKQCAPFPCDCARELQWRQMLLTGHPEF</sequence>
<evidence type="ECO:0000313" key="2">
    <source>
        <dbReference type="Proteomes" id="UP000297853"/>
    </source>
</evidence>
<dbReference type="RefSeq" id="WP_134429125.1">
    <property type="nucleotide sequence ID" value="NZ_SOGQ01000032.1"/>
</dbReference>
<dbReference type="Gene3D" id="1.10.8.1060">
    <property type="entry name" value="Corynebacterium glutamicum thioredoxin-dependent arsenate reductase, N-terminal domain"/>
    <property type="match status" value="1"/>
</dbReference>
<dbReference type="EMBL" id="SOGQ01000032">
    <property type="protein sequence ID" value="TFD01428.1"/>
    <property type="molecule type" value="Genomic_DNA"/>
</dbReference>
<accession>A0ABY2JAQ5</accession>
<organism evidence="1 2">
    <name type="scientific">Cryobacterium sinapicolor</name>
    <dbReference type="NCBI Taxonomy" id="1259236"/>
    <lineage>
        <taxon>Bacteria</taxon>
        <taxon>Bacillati</taxon>
        <taxon>Actinomycetota</taxon>
        <taxon>Actinomycetes</taxon>
        <taxon>Micrococcales</taxon>
        <taxon>Microbacteriaceae</taxon>
        <taxon>Cryobacterium</taxon>
    </lineage>
</organism>